<organism evidence="2">
    <name type="scientific">Tanacetum cinerariifolium</name>
    <name type="common">Dalmatian daisy</name>
    <name type="synonym">Chrysanthemum cinerariifolium</name>
    <dbReference type="NCBI Taxonomy" id="118510"/>
    <lineage>
        <taxon>Eukaryota</taxon>
        <taxon>Viridiplantae</taxon>
        <taxon>Streptophyta</taxon>
        <taxon>Embryophyta</taxon>
        <taxon>Tracheophyta</taxon>
        <taxon>Spermatophyta</taxon>
        <taxon>Magnoliopsida</taxon>
        <taxon>eudicotyledons</taxon>
        <taxon>Gunneridae</taxon>
        <taxon>Pentapetalae</taxon>
        <taxon>asterids</taxon>
        <taxon>campanulids</taxon>
        <taxon>Asterales</taxon>
        <taxon>Asteraceae</taxon>
        <taxon>Asteroideae</taxon>
        <taxon>Anthemideae</taxon>
        <taxon>Anthemidinae</taxon>
        <taxon>Tanacetum</taxon>
    </lineage>
</organism>
<dbReference type="Gene3D" id="3.10.10.10">
    <property type="entry name" value="HIV Type 1 Reverse Transcriptase, subunit A, domain 1"/>
    <property type="match status" value="1"/>
</dbReference>
<gene>
    <name evidence="2" type="ORF">Tci_563881</name>
</gene>
<protein>
    <submittedName>
        <fullName evidence="2">Reverse transcriptase domain-containing protein</fullName>
    </submittedName>
</protein>
<dbReference type="GO" id="GO:0003676">
    <property type="term" value="F:nucleic acid binding"/>
    <property type="evidence" value="ECO:0007669"/>
    <property type="project" value="InterPro"/>
</dbReference>
<keyword evidence="2" id="KW-0808">Transferase</keyword>
<comment type="caution">
    <text evidence="2">The sequence shown here is derived from an EMBL/GenBank/DDBJ whole genome shotgun (WGS) entry which is preliminary data.</text>
</comment>
<dbReference type="PANTHER" id="PTHR33067">
    <property type="entry name" value="RNA-DIRECTED DNA POLYMERASE-RELATED"/>
    <property type="match status" value="1"/>
</dbReference>
<accession>A0A699IWQ3</accession>
<evidence type="ECO:0000259" key="1">
    <source>
        <dbReference type="PROSITE" id="PS50994"/>
    </source>
</evidence>
<dbReference type="PANTHER" id="PTHR33067:SF9">
    <property type="entry name" value="RNA-DIRECTED DNA POLYMERASE"/>
    <property type="match status" value="1"/>
</dbReference>
<dbReference type="InterPro" id="IPR001584">
    <property type="entry name" value="Integrase_cat-core"/>
</dbReference>
<proteinExistence type="predicted"/>
<reference evidence="2" key="1">
    <citation type="journal article" date="2019" name="Sci. Rep.">
        <title>Draft genome of Tanacetum cinerariifolium, the natural source of mosquito coil.</title>
        <authorList>
            <person name="Yamashiro T."/>
            <person name="Shiraishi A."/>
            <person name="Satake H."/>
            <person name="Nakayama K."/>
        </authorList>
    </citation>
    <scope>NUCLEOTIDE SEQUENCE</scope>
</reference>
<dbReference type="CDD" id="cd00303">
    <property type="entry name" value="retropepsin_like"/>
    <property type="match status" value="1"/>
</dbReference>
<dbReference type="InterPro" id="IPR021109">
    <property type="entry name" value="Peptidase_aspartic_dom_sf"/>
</dbReference>
<dbReference type="InterPro" id="IPR036397">
    <property type="entry name" value="RNaseH_sf"/>
</dbReference>
<dbReference type="AlphaFoldDB" id="A0A699IWQ3"/>
<name>A0A699IWQ3_TANCI</name>
<dbReference type="Pfam" id="PF00665">
    <property type="entry name" value="rve"/>
    <property type="match status" value="1"/>
</dbReference>
<keyword evidence="2" id="KW-0548">Nucleotidyltransferase</keyword>
<sequence>MLPVTQIDTFYNGLTLRHRDTINVAACGTFMKRRPEECYDLIENMTAHHDDWDTFVQRSESSSSITSSSNSKIIALKAKMAKINKNLMKVLQINQQVKAIAYNYETCGGPHSYNDCPATVGQSQNVYGAGAYQGGNSYQPQGMDECLALADLGASINLMLLSMWNKLSLPRLSPTCMTLELADRSISRLFGVTEDVFIKVGTFHFPADFIVVDFDADPRVLLILRRSFLKTKCALIDVYEGEFTLLDVSCEEYSQEVLEFSMSGNPTPSTEPIISNSSLTLTPFGDSDFLLEETDAFLTINDELISPEIDESYYDSEGDILVLEEFLNDDPSSPPLPLQELKVIDTNEKSSIDEPPVVKLKDLPPHLEYAFLEGDDKLPVIIAKELKDEEKTALIKILMEDDFKPTIRHQRKVNPTIHEVIKKEVLKLLDAGLIYPISNSAWQDAKPRLLRWVLLLQEFDIIVRDKKGAENLAADHLSRLENPHQSVLDKKEINETFPLETLNMVSFRGDSSTQWFADFANYHAGNFVVKGMSSQQMNKFFKYVKHYFWDDPFLFKICSDQVIRRCVHGLKAVDILKACHNGPTGDIMAQTTPPKRCLTSVFIGPQSIVMPMTWLNLVTLVNGIDFMRSFPSSQRNKYILMAVDCLSKWVEAKALPTNDARVLCKFLKSLFARFGFPRAIISDRGTHFCNDQFAKVMLKYRVTHRLTTVYHPQTSG</sequence>
<feature type="domain" description="Integrase catalytic" evidence="1">
    <location>
        <begin position="607"/>
        <end position="716"/>
    </location>
</feature>
<dbReference type="InterPro" id="IPR012337">
    <property type="entry name" value="RNaseH-like_sf"/>
</dbReference>
<dbReference type="GO" id="GO:0003964">
    <property type="term" value="F:RNA-directed DNA polymerase activity"/>
    <property type="evidence" value="ECO:0007669"/>
    <property type="project" value="UniProtKB-KW"/>
</dbReference>
<evidence type="ECO:0000313" key="2">
    <source>
        <dbReference type="EMBL" id="GEZ91908.1"/>
    </source>
</evidence>
<dbReference type="Gene3D" id="2.40.70.10">
    <property type="entry name" value="Acid Proteases"/>
    <property type="match status" value="1"/>
</dbReference>
<dbReference type="PROSITE" id="PS50994">
    <property type="entry name" value="INTEGRASE"/>
    <property type="match status" value="1"/>
</dbReference>
<dbReference type="GO" id="GO:0015074">
    <property type="term" value="P:DNA integration"/>
    <property type="evidence" value="ECO:0007669"/>
    <property type="project" value="InterPro"/>
</dbReference>
<keyword evidence="2" id="KW-0695">RNA-directed DNA polymerase</keyword>
<dbReference type="EMBL" id="BKCJ010342019">
    <property type="protein sequence ID" value="GEZ91908.1"/>
    <property type="molecule type" value="Genomic_DNA"/>
</dbReference>
<dbReference type="Gene3D" id="3.30.420.10">
    <property type="entry name" value="Ribonuclease H-like superfamily/Ribonuclease H"/>
    <property type="match status" value="1"/>
</dbReference>
<dbReference type="SUPFAM" id="SSF53098">
    <property type="entry name" value="Ribonuclease H-like"/>
    <property type="match status" value="1"/>
</dbReference>